<comment type="caution">
    <text evidence="2">The sequence shown here is derived from an EMBL/GenBank/DDBJ whole genome shotgun (WGS) entry which is preliminary data.</text>
</comment>
<sequence length="369" mass="39793">MAALEEDDIDIETLQAQIDMSMAFAQDLVSSWVQPSRASGSASQSSRRYKDAEKELEELLRRPPRLGVGAPLLESTHPSGREAVKLKNKLVGKKRAREDEDGGSTSLEGKAKLKTVDGEDEEDEEESRAGAIRKKVKVDPFAIGGKKKGKGKGKGNETVFSVAGPSQKKAKVDHNGRGAEEEVGRQGEEMEVDDEKQGGETPKNEAGSRQAQAVTGASQSEQSKKKRKKQKKRMAVALHELSSTEVQKSDAMSEKSSEATSSSPPKPAFKDIPTLQSEPRPSLQPTPSKAPLPQTPKSDSKATQSTHAQLVALNIPVLNLTGPPPDTAASEEPDASPKKKRKRKKKKKRAVAGEEHVEGADDVEQEVDA</sequence>
<evidence type="ECO:0000256" key="1">
    <source>
        <dbReference type="SAM" id="MobiDB-lite"/>
    </source>
</evidence>
<feature type="compositionally biased region" description="Basic residues" evidence="1">
    <location>
        <begin position="224"/>
        <end position="234"/>
    </location>
</feature>
<feature type="compositionally biased region" description="Low complexity" evidence="1">
    <location>
        <begin position="36"/>
        <end position="46"/>
    </location>
</feature>
<gene>
    <name evidence="2" type="ORF">EW146_g1365</name>
</gene>
<keyword evidence="3" id="KW-1185">Reference proteome</keyword>
<feature type="compositionally biased region" description="Pro residues" evidence="1">
    <location>
        <begin position="282"/>
        <end position="294"/>
    </location>
</feature>
<evidence type="ECO:0000313" key="3">
    <source>
        <dbReference type="Proteomes" id="UP000310158"/>
    </source>
</evidence>
<organism evidence="2 3">
    <name type="scientific">Bondarzewia mesenterica</name>
    <dbReference type="NCBI Taxonomy" id="1095465"/>
    <lineage>
        <taxon>Eukaryota</taxon>
        <taxon>Fungi</taxon>
        <taxon>Dikarya</taxon>
        <taxon>Basidiomycota</taxon>
        <taxon>Agaricomycotina</taxon>
        <taxon>Agaricomycetes</taxon>
        <taxon>Russulales</taxon>
        <taxon>Bondarzewiaceae</taxon>
        <taxon>Bondarzewia</taxon>
    </lineage>
</organism>
<accession>A0A4S4M448</accession>
<feature type="compositionally biased region" description="Basic residues" evidence="1">
    <location>
        <begin position="86"/>
        <end position="95"/>
    </location>
</feature>
<dbReference type="OrthoDB" id="3438340at2759"/>
<dbReference type="EMBL" id="SGPL01000033">
    <property type="protein sequence ID" value="THH19912.1"/>
    <property type="molecule type" value="Genomic_DNA"/>
</dbReference>
<feature type="compositionally biased region" description="Basic and acidic residues" evidence="1">
    <location>
        <begin position="48"/>
        <end position="61"/>
    </location>
</feature>
<feature type="compositionally biased region" description="Basic residues" evidence="1">
    <location>
        <begin position="338"/>
        <end position="350"/>
    </location>
</feature>
<proteinExistence type="predicted"/>
<feature type="region of interest" description="Disordered" evidence="1">
    <location>
        <begin position="34"/>
        <end position="369"/>
    </location>
</feature>
<feature type="compositionally biased region" description="Basic and acidic residues" evidence="1">
    <location>
        <begin position="247"/>
        <end position="257"/>
    </location>
</feature>
<feature type="compositionally biased region" description="Polar residues" evidence="1">
    <location>
        <begin position="295"/>
        <end position="308"/>
    </location>
</feature>
<feature type="compositionally biased region" description="Polar residues" evidence="1">
    <location>
        <begin position="207"/>
        <end position="217"/>
    </location>
</feature>
<dbReference type="Proteomes" id="UP000310158">
    <property type="component" value="Unassembled WGS sequence"/>
</dbReference>
<evidence type="ECO:0000313" key="2">
    <source>
        <dbReference type="EMBL" id="THH19912.1"/>
    </source>
</evidence>
<reference evidence="2 3" key="1">
    <citation type="submission" date="2019-02" db="EMBL/GenBank/DDBJ databases">
        <title>Genome sequencing of the rare red list fungi Bondarzewia mesenterica.</title>
        <authorList>
            <person name="Buettner E."/>
            <person name="Kellner H."/>
        </authorList>
    </citation>
    <scope>NUCLEOTIDE SEQUENCE [LARGE SCALE GENOMIC DNA]</scope>
    <source>
        <strain evidence="2 3">DSM 108281</strain>
    </source>
</reference>
<name>A0A4S4M448_9AGAM</name>
<protein>
    <submittedName>
        <fullName evidence="2">Uncharacterized protein</fullName>
    </submittedName>
</protein>
<dbReference type="AlphaFoldDB" id="A0A4S4M448"/>
<feature type="compositionally biased region" description="Acidic residues" evidence="1">
    <location>
        <begin position="360"/>
        <end position="369"/>
    </location>
</feature>
<feature type="compositionally biased region" description="Basic and acidic residues" evidence="1">
    <location>
        <begin position="170"/>
        <end position="188"/>
    </location>
</feature>